<dbReference type="InterPro" id="IPR001633">
    <property type="entry name" value="EAL_dom"/>
</dbReference>
<keyword evidence="6" id="KW-1185">Reference proteome</keyword>
<dbReference type="Pfam" id="PF00563">
    <property type="entry name" value="EAL"/>
    <property type="match status" value="1"/>
</dbReference>
<dbReference type="InterPro" id="IPR043128">
    <property type="entry name" value="Rev_trsase/Diguanyl_cyclase"/>
</dbReference>
<dbReference type="AlphaFoldDB" id="A0A5J5FSZ2"/>
<dbReference type="PROSITE" id="PS50112">
    <property type="entry name" value="PAS"/>
    <property type="match status" value="2"/>
</dbReference>
<evidence type="ECO:0000259" key="4">
    <source>
        <dbReference type="PROSITE" id="PS50887"/>
    </source>
</evidence>
<keyword evidence="5" id="KW-0378">Hydrolase</keyword>
<dbReference type="InterPro" id="IPR029787">
    <property type="entry name" value="Nucleotide_cyclase"/>
</dbReference>
<dbReference type="PIRSF" id="PIRSF005925">
    <property type="entry name" value="Dos"/>
    <property type="match status" value="1"/>
</dbReference>
<dbReference type="GO" id="GO:0071111">
    <property type="term" value="F:cyclic-guanylate-specific phosphodiesterase activity"/>
    <property type="evidence" value="ECO:0007669"/>
    <property type="project" value="UniProtKB-EC"/>
</dbReference>
<dbReference type="EC" id="3.1.4.52" evidence="5"/>
<dbReference type="Gene3D" id="3.30.70.270">
    <property type="match status" value="1"/>
</dbReference>
<feature type="domain" description="PAC" evidence="2">
    <location>
        <begin position="208"/>
        <end position="262"/>
    </location>
</feature>
<dbReference type="InterPro" id="IPR000160">
    <property type="entry name" value="GGDEF_dom"/>
</dbReference>
<proteinExistence type="predicted"/>
<dbReference type="OrthoDB" id="9812260at2"/>
<dbReference type="CDD" id="cd01949">
    <property type="entry name" value="GGDEF"/>
    <property type="match status" value="1"/>
</dbReference>
<dbReference type="InterPro" id="IPR001610">
    <property type="entry name" value="PAC"/>
</dbReference>
<dbReference type="InterPro" id="IPR029016">
    <property type="entry name" value="GAF-like_dom_sf"/>
</dbReference>
<dbReference type="InterPro" id="IPR035965">
    <property type="entry name" value="PAS-like_dom_sf"/>
</dbReference>
<feature type="domain" description="PAS" evidence="1">
    <location>
        <begin position="134"/>
        <end position="205"/>
    </location>
</feature>
<dbReference type="CDD" id="cd01948">
    <property type="entry name" value="EAL"/>
    <property type="match status" value="1"/>
</dbReference>
<dbReference type="Gene3D" id="3.20.20.450">
    <property type="entry name" value="EAL domain"/>
    <property type="match status" value="1"/>
</dbReference>
<dbReference type="SUPFAM" id="SSF141868">
    <property type="entry name" value="EAL domain-like"/>
    <property type="match status" value="1"/>
</dbReference>
<dbReference type="NCBIfam" id="NF008467">
    <property type="entry name" value="PRK11359.1"/>
    <property type="match status" value="1"/>
</dbReference>
<gene>
    <name evidence="5" type="primary">dosP</name>
    <name evidence="5" type="synonym">pdeO</name>
    <name evidence="5" type="ORF">FJU30_20810</name>
</gene>
<dbReference type="PROSITE" id="PS50883">
    <property type="entry name" value="EAL"/>
    <property type="match status" value="1"/>
</dbReference>
<evidence type="ECO:0000313" key="5">
    <source>
        <dbReference type="EMBL" id="KAA8996650.1"/>
    </source>
</evidence>
<evidence type="ECO:0000313" key="6">
    <source>
        <dbReference type="Proteomes" id="UP000335415"/>
    </source>
</evidence>
<dbReference type="SMART" id="SM00086">
    <property type="entry name" value="PAC"/>
    <property type="match status" value="2"/>
</dbReference>
<dbReference type="EMBL" id="VYKJ01000013">
    <property type="protein sequence ID" value="KAA8996650.1"/>
    <property type="molecule type" value="Genomic_DNA"/>
</dbReference>
<protein>
    <submittedName>
        <fullName evidence="5">Oxygen-sensing cyclic-di-GMP phosphodiesterase</fullName>
        <ecNumber evidence="5">3.1.4.52</ecNumber>
    </submittedName>
</protein>
<sequence length="858" mass="95442">MQKGSLVSDVHHFLLPALEQTIVAVVLIDENDRVLFFNEAAERLWGYSRGEILGRHMNPLLPRALRKIHGDYTSKNRLGGQARVAGMSREILMERKDGQSIWAIFSLSKINVAGRIHYMAMARDISDEVARREETRLLLLAINHTDRVVFVLDPARRIVQINRAFSTLFGYQAGEAIGKSAANLLLSPKTDAAARIRLRGKARAGQGFSDEIRAVAKDGRDLWVRFSVNPVFDKTETNNVRNLVVALSDVTEERQIRDLERDVLQALTSSLSFGELGNFLCRRIESIAPGVLVSVCEVVDRKLRPWAAPSFHASYGPDWEGVEIGEGVAGCGTAAHRGEPVMVYDIATDPLWAPYRHQMLPHGFCACWTYPVKRRDGSVAATFAFYFRQGGAPNVYLERIADASVHLCTLAVEREENQRQIARMIRFNPLTGLPNLHSLHNHIDELLNCANGQPIGFFCIDLDRFRDINSTLGHTAGDQVIVTLANRLQDWLKPEHFLSHVESRQFIIVAQNCNVAHAYLMADEIQRVVRQPISVDKHRFSLSASVGISHYQYDDADRDALLANARSAMYQVRSAGSGAYQFFSPEMNLIARDRLLLGAALRQAIAHGDLHLYYQPQVCPRTGALYGVEALARWQDDIFGDVPPGKFIGLAEEIGEIEAIGRWALREACRQMAAWRAGGISVPTVSVNLSPVNFRRRDLTSFIAGLLLEYALPGQCLTLEITESMVMELTQDTLDMLQRIRALGIGLSIDDFGTGFSSLSRLASLPVTEVKIDRSFIGNCLQDNRLRALVLAVIGIGRSLSLTVVAEGVETGEQCQLLNELACPVVQGYLFSRPLPPQDVPDWLRNSGDKSKSTQKMP</sequence>
<evidence type="ECO:0000259" key="3">
    <source>
        <dbReference type="PROSITE" id="PS50883"/>
    </source>
</evidence>
<dbReference type="SUPFAM" id="SSF55781">
    <property type="entry name" value="GAF domain-like"/>
    <property type="match status" value="1"/>
</dbReference>
<dbReference type="RefSeq" id="WP_150436895.1">
    <property type="nucleotide sequence ID" value="NZ_VYKJ01000013.1"/>
</dbReference>
<evidence type="ECO:0000259" key="1">
    <source>
        <dbReference type="PROSITE" id="PS50112"/>
    </source>
</evidence>
<dbReference type="SUPFAM" id="SSF55073">
    <property type="entry name" value="Nucleotide cyclase"/>
    <property type="match status" value="1"/>
</dbReference>
<feature type="domain" description="GGDEF" evidence="4">
    <location>
        <begin position="453"/>
        <end position="585"/>
    </location>
</feature>
<dbReference type="Pfam" id="PF13185">
    <property type="entry name" value="GAF_2"/>
    <property type="match status" value="1"/>
</dbReference>
<dbReference type="SMART" id="SM00091">
    <property type="entry name" value="PAS"/>
    <property type="match status" value="2"/>
</dbReference>
<feature type="domain" description="PAS" evidence="1">
    <location>
        <begin position="10"/>
        <end position="55"/>
    </location>
</feature>
<dbReference type="Pfam" id="PF13426">
    <property type="entry name" value="PAS_9"/>
    <property type="match status" value="2"/>
</dbReference>
<organism evidence="5 6">
    <name type="scientific">Affinibrenneria salicis</name>
    <dbReference type="NCBI Taxonomy" id="2590031"/>
    <lineage>
        <taxon>Bacteria</taxon>
        <taxon>Pseudomonadati</taxon>
        <taxon>Pseudomonadota</taxon>
        <taxon>Gammaproteobacteria</taxon>
        <taxon>Enterobacterales</taxon>
        <taxon>Pectobacteriaceae</taxon>
        <taxon>Affinibrenneria</taxon>
    </lineage>
</organism>
<feature type="domain" description="EAL" evidence="3">
    <location>
        <begin position="594"/>
        <end position="848"/>
    </location>
</feature>
<dbReference type="CDD" id="cd00130">
    <property type="entry name" value="PAS"/>
    <property type="match status" value="2"/>
</dbReference>
<dbReference type="Gene3D" id="3.30.450.20">
    <property type="entry name" value="PAS domain"/>
    <property type="match status" value="2"/>
</dbReference>
<dbReference type="SMART" id="SM00267">
    <property type="entry name" value="GGDEF"/>
    <property type="match status" value="1"/>
</dbReference>
<dbReference type="Gene3D" id="3.30.450.40">
    <property type="match status" value="1"/>
</dbReference>
<dbReference type="PANTHER" id="PTHR44757:SF2">
    <property type="entry name" value="BIOFILM ARCHITECTURE MAINTENANCE PROTEIN MBAA"/>
    <property type="match status" value="1"/>
</dbReference>
<dbReference type="NCBIfam" id="TIGR00229">
    <property type="entry name" value="sensory_box"/>
    <property type="match status" value="2"/>
</dbReference>
<dbReference type="InterPro" id="IPR052155">
    <property type="entry name" value="Biofilm_reg_signaling"/>
</dbReference>
<evidence type="ECO:0000259" key="2">
    <source>
        <dbReference type="PROSITE" id="PS50113"/>
    </source>
</evidence>
<reference evidence="5 6" key="1">
    <citation type="submission" date="2019-09" db="EMBL/GenBank/DDBJ databases">
        <authorList>
            <person name="Li Y."/>
        </authorList>
    </citation>
    <scope>NUCLEOTIDE SEQUENCE [LARGE SCALE GENOMIC DNA]</scope>
    <source>
        <strain evidence="5 6">L3-3HA</strain>
    </source>
</reference>
<dbReference type="SUPFAM" id="SSF55785">
    <property type="entry name" value="PYP-like sensor domain (PAS domain)"/>
    <property type="match status" value="2"/>
</dbReference>
<dbReference type="PROSITE" id="PS50887">
    <property type="entry name" value="GGDEF"/>
    <property type="match status" value="1"/>
</dbReference>
<dbReference type="PROSITE" id="PS50113">
    <property type="entry name" value="PAC"/>
    <property type="match status" value="1"/>
</dbReference>
<dbReference type="InterPro" id="IPR012226">
    <property type="entry name" value="Diguanyl_cyclase/Pdiesterase"/>
</dbReference>
<dbReference type="Pfam" id="PF00990">
    <property type="entry name" value="GGDEF"/>
    <property type="match status" value="1"/>
</dbReference>
<name>A0A5J5FSZ2_9GAMM</name>
<accession>A0A5J5FSZ2</accession>
<dbReference type="SMART" id="SM00052">
    <property type="entry name" value="EAL"/>
    <property type="match status" value="1"/>
</dbReference>
<dbReference type="NCBIfam" id="TIGR00254">
    <property type="entry name" value="GGDEF"/>
    <property type="match status" value="1"/>
</dbReference>
<dbReference type="InterPro" id="IPR035919">
    <property type="entry name" value="EAL_sf"/>
</dbReference>
<dbReference type="InterPro" id="IPR000014">
    <property type="entry name" value="PAS"/>
</dbReference>
<dbReference type="InterPro" id="IPR000700">
    <property type="entry name" value="PAS-assoc_C"/>
</dbReference>
<comment type="caution">
    <text evidence="5">The sequence shown here is derived from an EMBL/GenBank/DDBJ whole genome shotgun (WGS) entry which is preliminary data.</text>
</comment>
<dbReference type="InterPro" id="IPR003018">
    <property type="entry name" value="GAF"/>
</dbReference>
<dbReference type="PANTHER" id="PTHR44757">
    <property type="entry name" value="DIGUANYLATE CYCLASE DGCP"/>
    <property type="match status" value="1"/>
</dbReference>
<dbReference type="Proteomes" id="UP000335415">
    <property type="component" value="Unassembled WGS sequence"/>
</dbReference>